<evidence type="ECO:0000259" key="3">
    <source>
        <dbReference type="PROSITE" id="PS51186"/>
    </source>
</evidence>
<evidence type="ECO:0000313" key="5">
    <source>
        <dbReference type="Proteomes" id="UP001180825"/>
    </source>
</evidence>
<sequence>MSLTALTVREAHPTDLPAVAELFDLYRQFYEQPADRALAQDFITQRIQRRESVILVADAGADGLMGFAQLYPTFCSVEAQPIYTLYDLFVRPGARKAGVGRQLLLAAEARAAADGMVRMDLTTARTNHAAQSLYESLGWVRDDVFLAYNRRVKPT</sequence>
<keyword evidence="5" id="KW-1185">Reference proteome</keyword>
<comment type="caution">
    <text evidence="4">The sequence shown here is derived from an EMBL/GenBank/DDBJ whole genome shotgun (WGS) entry which is preliminary data.</text>
</comment>
<accession>A0ABU2AEL8</accession>
<dbReference type="Proteomes" id="UP001180825">
    <property type="component" value="Unassembled WGS sequence"/>
</dbReference>
<reference evidence="4 5" key="1">
    <citation type="submission" date="2023-07" db="EMBL/GenBank/DDBJ databases">
        <title>Sorghum-associated microbial communities from plants grown in Nebraska, USA.</title>
        <authorList>
            <person name="Schachtman D."/>
        </authorList>
    </citation>
    <scope>NUCLEOTIDE SEQUENCE [LARGE SCALE GENOMIC DNA]</scope>
    <source>
        <strain evidence="4 5">BE316</strain>
    </source>
</reference>
<dbReference type="PROSITE" id="PS51186">
    <property type="entry name" value="GNAT"/>
    <property type="match status" value="1"/>
</dbReference>
<evidence type="ECO:0000313" key="4">
    <source>
        <dbReference type="EMBL" id="MDR7335636.1"/>
    </source>
</evidence>
<dbReference type="InterPro" id="IPR050832">
    <property type="entry name" value="Bact_Acetyltransf"/>
</dbReference>
<evidence type="ECO:0000256" key="1">
    <source>
        <dbReference type="ARBA" id="ARBA00022679"/>
    </source>
</evidence>
<feature type="domain" description="N-acetyltransferase" evidence="3">
    <location>
        <begin position="6"/>
        <end position="155"/>
    </location>
</feature>
<keyword evidence="1" id="KW-0808">Transferase</keyword>
<dbReference type="InterPro" id="IPR016181">
    <property type="entry name" value="Acyl_CoA_acyltransferase"/>
</dbReference>
<dbReference type="EMBL" id="JAVDXV010000011">
    <property type="protein sequence ID" value="MDR7335636.1"/>
    <property type="molecule type" value="Genomic_DNA"/>
</dbReference>
<dbReference type="Gene3D" id="3.40.630.30">
    <property type="match status" value="1"/>
</dbReference>
<dbReference type="SUPFAM" id="SSF55729">
    <property type="entry name" value="Acyl-CoA N-acyltransferases (Nat)"/>
    <property type="match status" value="1"/>
</dbReference>
<dbReference type="PANTHER" id="PTHR43877">
    <property type="entry name" value="AMINOALKYLPHOSPHONATE N-ACETYLTRANSFERASE-RELATED-RELATED"/>
    <property type="match status" value="1"/>
</dbReference>
<protein>
    <submittedName>
        <fullName evidence="4">Ribosomal protein S18 acetylase RimI-like enzyme</fullName>
    </submittedName>
</protein>
<dbReference type="PANTHER" id="PTHR43877:SF2">
    <property type="entry name" value="AMINOALKYLPHOSPHONATE N-ACETYLTRANSFERASE-RELATED"/>
    <property type="match status" value="1"/>
</dbReference>
<dbReference type="InterPro" id="IPR000182">
    <property type="entry name" value="GNAT_dom"/>
</dbReference>
<name>A0ABU2AEL8_9BURK</name>
<evidence type="ECO:0000256" key="2">
    <source>
        <dbReference type="ARBA" id="ARBA00023315"/>
    </source>
</evidence>
<dbReference type="Pfam" id="PF00583">
    <property type="entry name" value="Acetyltransf_1"/>
    <property type="match status" value="1"/>
</dbReference>
<organism evidence="4 5">
    <name type="scientific">Roseateles asaccharophilus</name>
    <dbReference type="NCBI Taxonomy" id="582607"/>
    <lineage>
        <taxon>Bacteria</taxon>
        <taxon>Pseudomonadati</taxon>
        <taxon>Pseudomonadota</taxon>
        <taxon>Betaproteobacteria</taxon>
        <taxon>Burkholderiales</taxon>
        <taxon>Sphaerotilaceae</taxon>
        <taxon>Roseateles</taxon>
    </lineage>
</organism>
<proteinExistence type="predicted"/>
<keyword evidence="2" id="KW-0012">Acyltransferase</keyword>
<gene>
    <name evidence="4" type="ORF">J2X21_004803</name>
</gene>